<dbReference type="Proteomes" id="UP000430692">
    <property type="component" value="Unassembled WGS sequence"/>
</dbReference>
<dbReference type="UniPathway" id="UPA00078"/>
<comment type="catalytic activity">
    <reaction evidence="5">
        <text>malonyl-[ACP] + S-adenosyl-L-methionine = malonyl-[ACP] methyl ester + S-adenosyl-L-homocysteine</text>
        <dbReference type="Rhea" id="RHEA:17105"/>
        <dbReference type="Rhea" id="RHEA-COMP:9623"/>
        <dbReference type="Rhea" id="RHEA-COMP:9954"/>
        <dbReference type="ChEBI" id="CHEBI:57856"/>
        <dbReference type="ChEBI" id="CHEBI:59789"/>
        <dbReference type="ChEBI" id="CHEBI:78449"/>
        <dbReference type="ChEBI" id="CHEBI:78845"/>
        <dbReference type="EC" id="2.1.1.197"/>
    </reaction>
</comment>
<comment type="caution">
    <text evidence="6">The sequence shown here is derived from an EMBL/GenBank/DDBJ whole genome shotgun (WGS) entry which is preliminary data.</text>
</comment>
<dbReference type="GO" id="GO:0009102">
    <property type="term" value="P:biotin biosynthetic process"/>
    <property type="evidence" value="ECO:0007669"/>
    <property type="project" value="UniProtKB-UniRule"/>
</dbReference>
<accession>A0A6I4VR90</accession>
<keyword evidence="2 5" id="KW-0808">Transferase</keyword>
<dbReference type="PANTHER" id="PTHR43861:SF1">
    <property type="entry name" value="TRANS-ACONITATE 2-METHYLTRANSFERASE"/>
    <property type="match status" value="1"/>
</dbReference>
<dbReference type="SUPFAM" id="SSF53335">
    <property type="entry name" value="S-adenosyl-L-methionine-dependent methyltransferases"/>
    <property type="match status" value="1"/>
</dbReference>
<dbReference type="Pfam" id="PF13489">
    <property type="entry name" value="Methyltransf_23"/>
    <property type="match status" value="1"/>
</dbReference>
<evidence type="ECO:0000256" key="1">
    <source>
        <dbReference type="ARBA" id="ARBA00022603"/>
    </source>
</evidence>
<keyword evidence="4 5" id="KW-0093">Biotin biosynthesis</keyword>
<protein>
    <recommendedName>
        <fullName evidence="5">Malonyl-[acyl-carrier protein] O-methyltransferase</fullName>
        <shortName evidence="5">Malonyl-ACP O-methyltransferase</shortName>
        <ecNumber evidence="5">2.1.1.197</ecNumber>
    </recommendedName>
    <alternativeName>
        <fullName evidence="5">Biotin synthesis protein BioC</fullName>
    </alternativeName>
</protein>
<dbReference type="InterPro" id="IPR011814">
    <property type="entry name" value="BioC"/>
</dbReference>
<evidence type="ECO:0000256" key="4">
    <source>
        <dbReference type="ARBA" id="ARBA00022756"/>
    </source>
</evidence>
<dbReference type="GO" id="GO:0010340">
    <property type="term" value="F:carboxyl-O-methyltransferase activity"/>
    <property type="evidence" value="ECO:0007669"/>
    <property type="project" value="UniProtKB-UniRule"/>
</dbReference>
<dbReference type="EC" id="2.1.1.197" evidence="5"/>
<comment type="similarity">
    <text evidence="5">Belongs to the methyltransferase superfamily.</text>
</comment>
<dbReference type="InterPro" id="IPR029063">
    <property type="entry name" value="SAM-dependent_MTases_sf"/>
</dbReference>
<reference evidence="6 7" key="1">
    <citation type="submission" date="2019-12" db="EMBL/GenBank/DDBJ databases">
        <title>Whole-genome analyses of novel actinobacteria.</title>
        <authorList>
            <person name="Sahin N."/>
            <person name="Saygin H."/>
        </authorList>
    </citation>
    <scope>NUCLEOTIDE SEQUENCE [LARGE SCALE GENOMIC DNA]</scope>
    <source>
        <strain evidence="6 7">KC615</strain>
    </source>
</reference>
<keyword evidence="3 5" id="KW-0949">S-adenosyl-L-methionine</keyword>
<dbReference type="AlphaFoldDB" id="A0A6I4VR90"/>
<keyword evidence="7" id="KW-1185">Reference proteome</keyword>
<comment type="function">
    <text evidence="5">Converts the free carboxyl group of a malonyl-thioester to its methyl ester by transfer of a methyl group from S-adenosyl-L-methionine (SAM). It allows to synthesize pimeloyl-ACP via the fatty acid synthetic pathway.</text>
</comment>
<dbReference type="GO" id="GO:0032259">
    <property type="term" value="P:methylation"/>
    <property type="evidence" value="ECO:0007669"/>
    <property type="project" value="UniProtKB-KW"/>
</dbReference>
<evidence type="ECO:0000256" key="2">
    <source>
        <dbReference type="ARBA" id="ARBA00022679"/>
    </source>
</evidence>
<comment type="pathway">
    <text evidence="5">Cofactor biosynthesis; biotin biosynthesis.</text>
</comment>
<dbReference type="HAMAP" id="MF_00835">
    <property type="entry name" value="BioC"/>
    <property type="match status" value="1"/>
</dbReference>
<evidence type="ECO:0000256" key="3">
    <source>
        <dbReference type="ARBA" id="ARBA00022691"/>
    </source>
</evidence>
<evidence type="ECO:0000256" key="5">
    <source>
        <dbReference type="HAMAP-Rule" id="MF_00835"/>
    </source>
</evidence>
<organism evidence="6 7">
    <name type="scientific">Shimazuella alba</name>
    <dbReference type="NCBI Taxonomy" id="2690964"/>
    <lineage>
        <taxon>Bacteria</taxon>
        <taxon>Bacillati</taxon>
        <taxon>Bacillota</taxon>
        <taxon>Bacilli</taxon>
        <taxon>Bacillales</taxon>
        <taxon>Thermoactinomycetaceae</taxon>
        <taxon>Shimazuella</taxon>
    </lineage>
</organism>
<dbReference type="EMBL" id="WUUL01000002">
    <property type="protein sequence ID" value="MXQ52928.1"/>
    <property type="molecule type" value="Genomic_DNA"/>
</dbReference>
<dbReference type="NCBIfam" id="TIGR02072">
    <property type="entry name" value="BioC"/>
    <property type="match status" value="1"/>
</dbReference>
<dbReference type="RefSeq" id="WP_160800266.1">
    <property type="nucleotide sequence ID" value="NZ_WUUL01000002.1"/>
</dbReference>
<dbReference type="PANTHER" id="PTHR43861">
    <property type="entry name" value="TRANS-ACONITATE 2-METHYLTRANSFERASE-RELATED"/>
    <property type="match status" value="1"/>
</dbReference>
<dbReference type="GO" id="GO:0102130">
    <property type="term" value="F:malonyl-CoA methyltransferase activity"/>
    <property type="evidence" value="ECO:0007669"/>
    <property type="project" value="UniProtKB-EC"/>
</dbReference>
<keyword evidence="1 5" id="KW-0489">Methyltransferase</keyword>
<evidence type="ECO:0000313" key="6">
    <source>
        <dbReference type="EMBL" id="MXQ52928.1"/>
    </source>
</evidence>
<dbReference type="Gene3D" id="3.40.50.150">
    <property type="entry name" value="Vaccinia Virus protein VP39"/>
    <property type="match status" value="1"/>
</dbReference>
<name>A0A6I4VR90_9BACL</name>
<sequence>MKINKSLVARRFDRSSSTYDQHAVIQKQMAQRLLQTLNRFEQPIKRICEIGCGTGYLTNLLIQRYSKVELTAIDIAPKMIETARRKIPNPNIHWYISDAEDVDSYLTGKYDLIISNATIQWLSNPKETVGYWEEALRPNGLLMASTFGIDTFQELTAVFQKQEKQHSLQPDQHHLSMHPSSYWKQLLEFSGLTSVDVQENWKKVFYPSCRSFLQGIKSTGANYSTSHSPYLTNYQLLKNVMEEYDRLYREGTGVYATYHVIQLQAQKTAT</sequence>
<gene>
    <name evidence="5 6" type="primary">bioC</name>
    <name evidence="6" type="ORF">GSM42_04095</name>
</gene>
<evidence type="ECO:0000313" key="7">
    <source>
        <dbReference type="Proteomes" id="UP000430692"/>
    </source>
</evidence>
<proteinExistence type="inferred from homology"/>
<dbReference type="CDD" id="cd02440">
    <property type="entry name" value="AdoMet_MTases"/>
    <property type="match status" value="1"/>
</dbReference>